<keyword evidence="1" id="KW-1133">Transmembrane helix</keyword>
<dbReference type="AlphaFoldDB" id="A0A6V7FEF5"/>
<keyword evidence="1" id="KW-0472">Membrane</keyword>
<sequence>MAGPTTHREALMAELLGDVQGILDRVEALQAAIPKTVKEAKTELQAAVKEGNVHINEACVRLSRVIDQQTKEAVKATQAAAGEASSAARELRLARGRLTALLTVFALVGGGVGGAAVYLAMRMAGG</sequence>
<name>A0A6V7FEF5_9XANT</name>
<keyword evidence="2" id="KW-0614">Plasmid</keyword>
<dbReference type="EMBL" id="LR828262">
    <property type="protein sequence ID" value="CAD0362118.1"/>
    <property type="molecule type" value="Genomic_DNA"/>
</dbReference>
<dbReference type="EMBL" id="LR828262">
    <property type="protein sequence ID" value="CAD0362116.1"/>
    <property type="molecule type" value="Genomic_DNA"/>
</dbReference>
<evidence type="ECO:0000256" key="1">
    <source>
        <dbReference type="SAM" id="Phobius"/>
    </source>
</evidence>
<proteinExistence type="predicted"/>
<reference evidence="2" key="1">
    <citation type="submission" date="2020-07" db="EMBL/GenBank/DDBJ databases">
        <authorList>
            <person name="Pothier F. J."/>
        </authorList>
    </citation>
    <scope>NUCLEOTIDE SEQUENCE [LARGE SCALE GENOMIC DNA]</scope>
    <source>
        <strain evidence="2">CFBP 2533</strain>
        <plasmid evidence="2">CFBP2533_p47</plasmid>
    </source>
</reference>
<protein>
    <submittedName>
        <fullName evidence="2">Uncharacterized protein</fullName>
    </submittedName>
</protein>
<keyword evidence="1" id="KW-0812">Transmembrane</keyword>
<feature type="transmembrane region" description="Helical" evidence="1">
    <location>
        <begin position="98"/>
        <end position="121"/>
    </location>
</feature>
<gene>
    <name evidence="2" type="ORF">CFBP2533_44810</name>
</gene>
<geneLocation type="plasmid" evidence="2">
    <name>CFBP2533_p47</name>
</geneLocation>
<accession>A0A6V7FEF5</accession>
<organism evidence="2">
    <name type="scientific">Xanthomonas hortorum pv. pelargonii</name>
    <dbReference type="NCBI Taxonomy" id="453602"/>
    <lineage>
        <taxon>Bacteria</taxon>
        <taxon>Pseudomonadati</taxon>
        <taxon>Pseudomonadota</taxon>
        <taxon>Gammaproteobacteria</taxon>
        <taxon>Lysobacterales</taxon>
        <taxon>Lysobacteraceae</taxon>
        <taxon>Xanthomonas</taxon>
    </lineage>
</organism>
<evidence type="ECO:0000313" key="2">
    <source>
        <dbReference type="EMBL" id="CAD0362116.1"/>
    </source>
</evidence>